<dbReference type="AlphaFoldDB" id="A0A842JNS1"/>
<organism evidence="2 3">
    <name type="scientific">Gordonibacter massiliensis</name>
    <name type="common">ex Traore et al. 2017</name>
    <dbReference type="NCBI Taxonomy" id="1841863"/>
    <lineage>
        <taxon>Bacteria</taxon>
        <taxon>Bacillati</taxon>
        <taxon>Actinomycetota</taxon>
        <taxon>Coriobacteriia</taxon>
        <taxon>Eggerthellales</taxon>
        <taxon>Eggerthellaceae</taxon>
        <taxon>Gordonibacter</taxon>
    </lineage>
</organism>
<evidence type="ECO:0000256" key="1">
    <source>
        <dbReference type="SAM" id="SignalP"/>
    </source>
</evidence>
<keyword evidence="3" id="KW-1185">Reference proteome</keyword>
<feature type="chain" id="PRO_5032565528" description="WxL domain-containing protein" evidence="1">
    <location>
        <begin position="30"/>
        <end position="211"/>
    </location>
</feature>
<comment type="caution">
    <text evidence="2">The sequence shown here is derived from an EMBL/GenBank/DDBJ whole genome shotgun (WGS) entry which is preliminary data.</text>
</comment>
<sequence length="211" mass="21248">MIKTITKKGAMGVALACALTLACGPAAFGDPAAGTSDQKKDFTNGSAESTLAVLTDATQLSADVPLNVTVVADVLGGDFKQAPSDGKYKITNKSYFDIVVSDIAAKAKSNDWSYSNTSLTASASTSPTGAIGDINITLKPGTATAATTIRDANTVLKAGEWEVPAATASKSGELAMAVGGSTSVLKKSIGEMTASEAVTITYTIEPATATA</sequence>
<reference evidence="2 3" key="1">
    <citation type="submission" date="2020-08" db="EMBL/GenBank/DDBJ databases">
        <authorList>
            <person name="Liu C."/>
            <person name="Sun Q."/>
        </authorList>
    </citation>
    <scope>NUCLEOTIDE SEQUENCE [LARGE SCALE GENOMIC DNA]</scope>
    <source>
        <strain evidence="2 3">N22</strain>
    </source>
</reference>
<dbReference type="PROSITE" id="PS51257">
    <property type="entry name" value="PROKAR_LIPOPROTEIN"/>
    <property type="match status" value="1"/>
</dbReference>
<dbReference type="Proteomes" id="UP000587396">
    <property type="component" value="Unassembled WGS sequence"/>
</dbReference>
<proteinExistence type="predicted"/>
<protein>
    <recommendedName>
        <fullName evidence="4">WxL domain-containing protein</fullName>
    </recommendedName>
</protein>
<evidence type="ECO:0008006" key="4">
    <source>
        <dbReference type="Google" id="ProtNLM"/>
    </source>
</evidence>
<feature type="signal peptide" evidence="1">
    <location>
        <begin position="1"/>
        <end position="29"/>
    </location>
</feature>
<accession>A0A842JNS1</accession>
<dbReference type="RefSeq" id="WP_185906418.1">
    <property type="nucleotide sequence ID" value="NZ_JACMSE010000026.1"/>
</dbReference>
<gene>
    <name evidence="2" type="ORF">H7313_15685</name>
</gene>
<evidence type="ECO:0000313" key="2">
    <source>
        <dbReference type="EMBL" id="MBC2890769.1"/>
    </source>
</evidence>
<name>A0A842JNS1_9ACTN</name>
<keyword evidence="1" id="KW-0732">Signal</keyword>
<evidence type="ECO:0000313" key="3">
    <source>
        <dbReference type="Proteomes" id="UP000587396"/>
    </source>
</evidence>
<dbReference type="EMBL" id="JACMSE010000026">
    <property type="protein sequence ID" value="MBC2890769.1"/>
    <property type="molecule type" value="Genomic_DNA"/>
</dbReference>